<dbReference type="InterPro" id="IPR006426">
    <property type="entry name" value="Asn_synth_AEB"/>
</dbReference>
<evidence type="ECO:0000256" key="1">
    <source>
        <dbReference type="ARBA" id="ARBA00005187"/>
    </source>
</evidence>
<dbReference type="NCBIfam" id="TIGR01536">
    <property type="entry name" value="asn_synth_AEB"/>
    <property type="match status" value="1"/>
</dbReference>
<evidence type="ECO:0000259" key="8">
    <source>
        <dbReference type="PROSITE" id="PS51278"/>
    </source>
</evidence>
<dbReference type="Gene3D" id="3.60.20.10">
    <property type="entry name" value="Glutamine Phosphoribosylpyrophosphate, subunit 1, domain 1"/>
    <property type="match status" value="1"/>
</dbReference>
<dbReference type="InterPro" id="IPR017932">
    <property type="entry name" value="GATase_2_dom"/>
</dbReference>
<reference evidence="9 10" key="1">
    <citation type="submission" date="2022-01" db="EMBL/GenBank/DDBJ databases">
        <title>Paraglaciecola sp. G1-23.</title>
        <authorList>
            <person name="Jin M.S."/>
            <person name="Han D.M."/>
            <person name="Kim H.M."/>
            <person name="Jeon C.O."/>
        </authorList>
    </citation>
    <scope>NUCLEOTIDE SEQUENCE [LARGE SCALE GENOMIC DNA]</scope>
    <source>
        <strain evidence="9 10">G1-23</strain>
    </source>
</reference>
<keyword evidence="10" id="KW-1185">Reference proteome</keyword>
<dbReference type="InterPro" id="IPR014729">
    <property type="entry name" value="Rossmann-like_a/b/a_fold"/>
</dbReference>
<dbReference type="PIRSF" id="PIRSF001589">
    <property type="entry name" value="Asn_synthetase_glu-h"/>
    <property type="match status" value="1"/>
</dbReference>
<dbReference type="CDD" id="cd00712">
    <property type="entry name" value="AsnB"/>
    <property type="match status" value="1"/>
</dbReference>
<evidence type="ECO:0000256" key="7">
    <source>
        <dbReference type="ARBA" id="ARBA00048741"/>
    </source>
</evidence>
<comment type="pathway">
    <text evidence="1">Amino-acid biosynthesis; L-asparagine biosynthesis; L-asparagine from L-aspartate (L-Gln route): step 1/1.</text>
</comment>
<dbReference type="InterPro" id="IPR029055">
    <property type="entry name" value="Ntn_hydrolases_N"/>
</dbReference>
<dbReference type="PANTHER" id="PTHR43284">
    <property type="entry name" value="ASPARAGINE SYNTHETASE (GLUTAMINE-HYDROLYZING)"/>
    <property type="match status" value="1"/>
</dbReference>
<sequence>MCGIAGFTHFLGNMGDKQTLKNMGDSIYHRGPDAGAEYIDDCIGLAHRRLAIIDLSEAGVQPMTSHDGRYIIVFNGEIYNYQTIRDELSKQGYPFKTHTDTEVILALYASQGEKMLAQLNGMFTFALWDTVDKTLMIARDRMGKKPLYYLQTENQFAFASEIKALLTLPNVPKDIRLDAVHDFFAYQYIPDPKTIFTHIHKLPPGHFMMVSKDEIKTEQYWDVSFAHTSNKSEKELTEELYALATEKTKDRMVSDVPLGAFLSGGIDSSGVVAMMAKNSDTQVKTCSIGFDDKKFNETEFAQVVADQYNTEHFEFTVHQNVKDNLEHIVSFFDEPFADPSLVPTYFVSELARSEVTVAIAGDGGDEVFAGYEKYTTDDIENRLRNKFPTVLRKKVFPSLANLFAKSELPIFRKAKSLFYSLSLDPAMGFYVTNSQIEDRLWSKLANQETLDKLGSYHPSGITVDTYNMADGKDHLSKILYTDMKTYLPGGILVKVDRMSMANSLEVRAPLLDKEVVEFSATLPSSLKFNNGEKKYILKETFKPVLPHDILYRKKMGFSVPLATWLRGEIKDLTQEYLFIKSDGIQQFFNMDVVKELWQQHQQSKADHSTVLWSMLMFQMWWFTYIQQPELKVLVK</sequence>
<dbReference type="RefSeq" id="WP_235311280.1">
    <property type="nucleotide sequence ID" value="NZ_JAKGAS010000003.1"/>
</dbReference>
<evidence type="ECO:0000256" key="6">
    <source>
        <dbReference type="ARBA" id="ARBA00022962"/>
    </source>
</evidence>
<keyword evidence="5" id="KW-0067">ATP-binding</keyword>
<evidence type="ECO:0000313" key="10">
    <source>
        <dbReference type="Proteomes" id="UP001521137"/>
    </source>
</evidence>
<accession>A0ABS9D5P3</accession>
<dbReference type="InterPro" id="IPR051786">
    <property type="entry name" value="ASN_synthetase/amidase"/>
</dbReference>
<dbReference type="Proteomes" id="UP001521137">
    <property type="component" value="Unassembled WGS sequence"/>
</dbReference>
<evidence type="ECO:0000313" key="9">
    <source>
        <dbReference type="EMBL" id="MCF2947745.1"/>
    </source>
</evidence>
<dbReference type="Gene3D" id="3.40.50.620">
    <property type="entry name" value="HUPs"/>
    <property type="match status" value="1"/>
</dbReference>
<dbReference type="PANTHER" id="PTHR43284:SF1">
    <property type="entry name" value="ASPARAGINE SYNTHETASE"/>
    <property type="match status" value="1"/>
</dbReference>
<comment type="similarity">
    <text evidence="2">Belongs to the asparagine synthetase family.</text>
</comment>
<dbReference type="SUPFAM" id="SSF52402">
    <property type="entry name" value="Adenine nucleotide alpha hydrolases-like"/>
    <property type="match status" value="1"/>
</dbReference>
<keyword evidence="6" id="KW-0315">Glutamine amidotransferase</keyword>
<dbReference type="InterPro" id="IPR001962">
    <property type="entry name" value="Asn_synthase"/>
</dbReference>
<protein>
    <recommendedName>
        <fullName evidence="3">asparagine synthase (glutamine-hydrolyzing)</fullName>
        <ecNumber evidence="3">6.3.5.4</ecNumber>
    </recommendedName>
</protein>
<keyword evidence="4" id="KW-0547">Nucleotide-binding</keyword>
<evidence type="ECO:0000256" key="2">
    <source>
        <dbReference type="ARBA" id="ARBA00005752"/>
    </source>
</evidence>
<dbReference type="PROSITE" id="PS51278">
    <property type="entry name" value="GATASE_TYPE_2"/>
    <property type="match status" value="1"/>
</dbReference>
<evidence type="ECO:0000256" key="5">
    <source>
        <dbReference type="ARBA" id="ARBA00022840"/>
    </source>
</evidence>
<dbReference type="Pfam" id="PF00733">
    <property type="entry name" value="Asn_synthase"/>
    <property type="match status" value="1"/>
</dbReference>
<comment type="catalytic activity">
    <reaction evidence="7">
        <text>L-aspartate + L-glutamine + ATP + H2O = L-asparagine + L-glutamate + AMP + diphosphate + H(+)</text>
        <dbReference type="Rhea" id="RHEA:12228"/>
        <dbReference type="ChEBI" id="CHEBI:15377"/>
        <dbReference type="ChEBI" id="CHEBI:15378"/>
        <dbReference type="ChEBI" id="CHEBI:29985"/>
        <dbReference type="ChEBI" id="CHEBI:29991"/>
        <dbReference type="ChEBI" id="CHEBI:30616"/>
        <dbReference type="ChEBI" id="CHEBI:33019"/>
        <dbReference type="ChEBI" id="CHEBI:58048"/>
        <dbReference type="ChEBI" id="CHEBI:58359"/>
        <dbReference type="ChEBI" id="CHEBI:456215"/>
        <dbReference type="EC" id="6.3.5.4"/>
    </reaction>
</comment>
<dbReference type="CDD" id="cd01991">
    <property type="entry name" value="Asn_synthase_B_C"/>
    <property type="match status" value="1"/>
</dbReference>
<evidence type="ECO:0000256" key="3">
    <source>
        <dbReference type="ARBA" id="ARBA00012737"/>
    </source>
</evidence>
<evidence type="ECO:0000256" key="4">
    <source>
        <dbReference type="ARBA" id="ARBA00022741"/>
    </source>
</evidence>
<comment type="caution">
    <text evidence="9">The sequence shown here is derived from an EMBL/GenBank/DDBJ whole genome shotgun (WGS) entry which is preliminary data.</text>
</comment>
<dbReference type="InterPro" id="IPR033738">
    <property type="entry name" value="AsnB_N"/>
</dbReference>
<organism evidence="9 10">
    <name type="scientific">Paraglaciecola algarum</name>
    <dbReference type="NCBI Taxonomy" id="3050085"/>
    <lineage>
        <taxon>Bacteria</taxon>
        <taxon>Pseudomonadati</taxon>
        <taxon>Pseudomonadota</taxon>
        <taxon>Gammaproteobacteria</taxon>
        <taxon>Alteromonadales</taxon>
        <taxon>Alteromonadaceae</taxon>
        <taxon>Paraglaciecola</taxon>
    </lineage>
</organism>
<proteinExistence type="inferred from homology"/>
<dbReference type="SUPFAM" id="SSF56235">
    <property type="entry name" value="N-terminal nucleophile aminohydrolases (Ntn hydrolases)"/>
    <property type="match status" value="1"/>
</dbReference>
<name>A0ABS9D5P3_9ALTE</name>
<dbReference type="EC" id="6.3.5.4" evidence="3"/>
<dbReference type="Pfam" id="PF13537">
    <property type="entry name" value="GATase_7"/>
    <property type="match status" value="1"/>
</dbReference>
<dbReference type="EMBL" id="JAKGAS010000003">
    <property type="protein sequence ID" value="MCF2947745.1"/>
    <property type="molecule type" value="Genomic_DNA"/>
</dbReference>
<gene>
    <name evidence="9" type="primary">asnB</name>
    <name evidence="9" type="ORF">L0668_06485</name>
</gene>
<feature type="domain" description="Glutamine amidotransferase type-2" evidence="8">
    <location>
        <begin position="2"/>
        <end position="213"/>
    </location>
</feature>
<keyword evidence="9" id="KW-0436">Ligase</keyword>
<dbReference type="GO" id="GO:0004066">
    <property type="term" value="F:asparagine synthase (glutamine-hydrolyzing) activity"/>
    <property type="evidence" value="ECO:0007669"/>
    <property type="project" value="UniProtKB-EC"/>
</dbReference>